<evidence type="ECO:0000313" key="2">
    <source>
        <dbReference type="Proteomes" id="UP000479710"/>
    </source>
</evidence>
<organism evidence="1 2">
    <name type="scientific">Oryza meyeriana var. granulata</name>
    <dbReference type="NCBI Taxonomy" id="110450"/>
    <lineage>
        <taxon>Eukaryota</taxon>
        <taxon>Viridiplantae</taxon>
        <taxon>Streptophyta</taxon>
        <taxon>Embryophyta</taxon>
        <taxon>Tracheophyta</taxon>
        <taxon>Spermatophyta</taxon>
        <taxon>Magnoliopsida</taxon>
        <taxon>Liliopsida</taxon>
        <taxon>Poales</taxon>
        <taxon>Poaceae</taxon>
        <taxon>BOP clade</taxon>
        <taxon>Oryzoideae</taxon>
        <taxon>Oryzeae</taxon>
        <taxon>Oryzinae</taxon>
        <taxon>Oryza</taxon>
        <taxon>Oryza meyeriana</taxon>
    </lineage>
</organism>
<proteinExistence type="predicted"/>
<keyword evidence="2" id="KW-1185">Reference proteome</keyword>
<evidence type="ECO:0000313" key="1">
    <source>
        <dbReference type="EMBL" id="KAF0898416.1"/>
    </source>
</evidence>
<protein>
    <submittedName>
        <fullName evidence="1">Uncharacterized protein</fullName>
    </submittedName>
</protein>
<name>A0A6G1CE31_9ORYZ</name>
<comment type="caution">
    <text evidence="1">The sequence shown here is derived from an EMBL/GenBank/DDBJ whole genome shotgun (WGS) entry which is preliminary data.</text>
</comment>
<reference evidence="1 2" key="1">
    <citation type="submission" date="2019-11" db="EMBL/GenBank/DDBJ databases">
        <title>Whole genome sequence of Oryza granulata.</title>
        <authorList>
            <person name="Li W."/>
        </authorList>
    </citation>
    <scope>NUCLEOTIDE SEQUENCE [LARGE SCALE GENOMIC DNA]</scope>
    <source>
        <strain evidence="2">cv. Menghai</strain>
        <tissue evidence="1">Leaf</tissue>
    </source>
</reference>
<dbReference type="EMBL" id="SPHZ02000009">
    <property type="protein sequence ID" value="KAF0898416.1"/>
    <property type="molecule type" value="Genomic_DNA"/>
</dbReference>
<gene>
    <name evidence="1" type="ORF">E2562_007254</name>
</gene>
<sequence length="59" mass="6683">MCSLLDWYGQTRFFFQVAELGNLMGFTSYYQWRIYGSKGSVLAILKGHGSLRPGKEESG</sequence>
<accession>A0A6G1CE31</accession>
<dbReference type="Proteomes" id="UP000479710">
    <property type="component" value="Unassembled WGS sequence"/>
</dbReference>
<dbReference type="AlphaFoldDB" id="A0A6G1CE31"/>